<dbReference type="AlphaFoldDB" id="E0IBM9"/>
<feature type="region of interest" description="Disordered" evidence="1">
    <location>
        <begin position="1"/>
        <end position="24"/>
    </location>
</feature>
<evidence type="ECO:0008006" key="4">
    <source>
        <dbReference type="Google" id="ProtNLM"/>
    </source>
</evidence>
<sequence length="114" mass="12817">MTPNQMIQNPSASQPQAAGPELSDRDRLTEILATEKYLTDSLNIAAKEASHASLHNDVMTVLTETHQMQVELFELMFAKGFYKLEAEEQQKLDQAYQQFSGFSNQFPYSGGTLQ</sequence>
<protein>
    <recommendedName>
        <fullName evidence="4">Coat F domain protein</fullName>
    </recommendedName>
</protein>
<keyword evidence="3" id="KW-1185">Reference proteome</keyword>
<evidence type="ECO:0000256" key="1">
    <source>
        <dbReference type="SAM" id="MobiDB-lite"/>
    </source>
</evidence>
<proteinExistence type="predicted"/>
<organism evidence="2 3">
    <name type="scientific">Paenibacillus curdlanolyticus YK9</name>
    <dbReference type="NCBI Taxonomy" id="717606"/>
    <lineage>
        <taxon>Bacteria</taxon>
        <taxon>Bacillati</taxon>
        <taxon>Bacillota</taxon>
        <taxon>Bacilli</taxon>
        <taxon>Bacillales</taxon>
        <taxon>Paenibacillaceae</taxon>
        <taxon>Paenibacillus</taxon>
    </lineage>
</organism>
<dbReference type="EMBL" id="AEDD01000008">
    <property type="protein sequence ID" value="EFM10109.1"/>
    <property type="molecule type" value="Genomic_DNA"/>
</dbReference>
<reference evidence="2 3" key="1">
    <citation type="submission" date="2010-07" db="EMBL/GenBank/DDBJ databases">
        <title>The draft genome of Paenibacillus curdlanolyticus YK9.</title>
        <authorList>
            <consortium name="US DOE Joint Genome Institute (JGI-PGF)"/>
            <person name="Lucas S."/>
            <person name="Copeland A."/>
            <person name="Lapidus A."/>
            <person name="Cheng J.-F."/>
            <person name="Bruce D."/>
            <person name="Goodwin L."/>
            <person name="Pitluck S."/>
            <person name="Land M.L."/>
            <person name="Hauser L."/>
            <person name="Chang Y.-J."/>
            <person name="Jeffries C."/>
            <person name="Anderson I.J."/>
            <person name="Johnson E."/>
            <person name="Loganathan U."/>
            <person name="Mulhopadhyay B."/>
            <person name="Kyrpides N."/>
            <person name="Woyke T.J."/>
        </authorList>
    </citation>
    <scope>NUCLEOTIDE SEQUENCE [LARGE SCALE GENOMIC DNA]</scope>
    <source>
        <strain evidence="2 3">YK9</strain>
    </source>
</reference>
<dbReference type="Pfam" id="PF07875">
    <property type="entry name" value="Coat_F"/>
    <property type="match status" value="1"/>
</dbReference>
<name>E0IBM9_9BACL</name>
<gene>
    <name evidence="2" type="ORF">PaecuDRAFT_3068</name>
</gene>
<evidence type="ECO:0000313" key="3">
    <source>
        <dbReference type="Proteomes" id="UP000005387"/>
    </source>
</evidence>
<accession>E0IBM9</accession>
<dbReference type="Proteomes" id="UP000005387">
    <property type="component" value="Unassembled WGS sequence"/>
</dbReference>
<dbReference type="eggNOG" id="COG5577">
    <property type="taxonomic scope" value="Bacteria"/>
</dbReference>
<evidence type="ECO:0000313" key="2">
    <source>
        <dbReference type="EMBL" id="EFM10109.1"/>
    </source>
</evidence>
<dbReference type="STRING" id="717606.PaecuDRAFT_3068"/>
<feature type="compositionally biased region" description="Polar residues" evidence="1">
    <location>
        <begin position="1"/>
        <end position="16"/>
    </location>
</feature>
<dbReference type="InterPro" id="IPR012851">
    <property type="entry name" value="Spore_coat_CotF-like"/>
</dbReference>